<sequence>MSPIEGVSDIYRIPLLGKIRLGVKVEKPGKRPFPKALDYFNCPPEVQKVFGEKPKALQIMFPNEDPEQFAQQWLRAYSITQGLVCIGDGRTSRRKVDLATGAMASRETKRWEWKEGLGCDPDKCPEYQAKRCRRVMNLQVLLPDVPGLGVWQIDTSSFYSILNINSQFALIKSVYGTIGMVPVILSLEPKQVKSPKDQKLKTVRVLCIRSGDTLVEALRNAMLHPLERLTGEKVLALPPG</sequence>
<dbReference type="InterPro" id="IPR043991">
    <property type="entry name" value="Gp3-like"/>
</dbReference>
<protein>
    <submittedName>
        <fullName evidence="1">Uncharacterized protein</fullName>
    </submittedName>
</protein>
<reference evidence="1" key="1">
    <citation type="journal article" date="2015" name="Nature">
        <title>Complex archaea that bridge the gap between prokaryotes and eukaryotes.</title>
        <authorList>
            <person name="Spang A."/>
            <person name="Saw J.H."/>
            <person name="Jorgensen S.L."/>
            <person name="Zaremba-Niedzwiedzka K."/>
            <person name="Martijn J."/>
            <person name="Lind A.E."/>
            <person name="van Eijk R."/>
            <person name="Schleper C."/>
            <person name="Guy L."/>
            <person name="Ettema T.J."/>
        </authorList>
    </citation>
    <scope>NUCLEOTIDE SEQUENCE</scope>
</reference>
<name>A0A0F9E8G8_9ZZZZ</name>
<evidence type="ECO:0000313" key="1">
    <source>
        <dbReference type="EMBL" id="KKL20358.1"/>
    </source>
</evidence>
<accession>A0A0F9E8G8</accession>
<dbReference type="EMBL" id="LAZR01038130">
    <property type="protein sequence ID" value="KKL20358.1"/>
    <property type="molecule type" value="Genomic_DNA"/>
</dbReference>
<proteinExistence type="predicted"/>
<comment type="caution">
    <text evidence="1">The sequence shown here is derived from an EMBL/GenBank/DDBJ whole genome shotgun (WGS) entry which is preliminary data.</text>
</comment>
<gene>
    <name evidence="1" type="ORF">LCGC14_2456240</name>
</gene>
<feature type="non-terminal residue" evidence="1">
    <location>
        <position position="240"/>
    </location>
</feature>
<dbReference type="Pfam" id="PF18897">
    <property type="entry name" value="Gp3-like"/>
    <property type="match status" value="1"/>
</dbReference>
<organism evidence="1">
    <name type="scientific">marine sediment metagenome</name>
    <dbReference type="NCBI Taxonomy" id="412755"/>
    <lineage>
        <taxon>unclassified sequences</taxon>
        <taxon>metagenomes</taxon>
        <taxon>ecological metagenomes</taxon>
    </lineage>
</organism>
<dbReference type="AlphaFoldDB" id="A0A0F9E8G8"/>